<dbReference type="GO" id="GO:0016787">
    <property type="term" value="F:hydrolase activity"/>
    <property type="evidence" value="ECO:0007669"/>
    <property type="project" value="UniProtKB-KW"/>
</dbReference>
<dbReference type="Gene3D" id="3.40.50.1820">
    <property type="entry name" value="alpha/beta hydrolase"/>
    <property type="match status" value="1"/>
</dbReference>
<comment type="caution">
    <text evidence="2">The sequence shown here is derived from an EMBL/GenBank/DDBJ whole genome shotgun (WGS) entry which is preliminary data.</text>
</comment>
<dbReference type="PRINTS" id="PR00111">
    <property type="entry name" value="ABHYDROLASE"/>
</dbReference>
<reference evidence="3" key="1">
    <citation type="journal article" date="2019" name="Int. J. Syst. Evol. Microbiol.">
        <title>The Global Catalogue of Microorganisms (GCM) 10K type strain sequencing project: providing services to taxonomists for standard genome sequencing and annotation.</title>
        <authorList>
            <consortium name="The Broad Institute Genomics Platform"/>
            <consortium name="The Broad Institute Genome Sequencing Center for Infectious Disease"/>
            <person name="Wu L."/>
            <person name="Ma J."/>
        </authorList>
    </citation>
    <scope>NUCLEOTIDE SEQUENCE [LARGE SCALE GENOMIC DNA]</scope>
    <source>
        <strain evidence="3">JCM 30742</strain>
    </source>
</reference>
<organism evidence="2 3">
    <name type="scientific">Arthrobacter ginkgonis</name>
    <dbReference type="NCBI Taxonomy" id="1630594"/>
    <lineage>
        <taxon>Bacteria</taxon>
        <taxon>Bacillati</taxon>
        <taxon>Actinomycetota</taxon>
        <taxon>Actinomycetes</taxon>
        <taxon>Micrococcales</taxon>
        <taxon>Micrococcaceae</taxon>
        <taxon>Arthrobacter</taxon>
    </lineage>
</organism>
<gene>
    <name evidence="2" type="ORF">GCM10023081_31920</name>
</gene>
<evidence type="ECO:0000313" key="3">
    <source>
        <dbReference type="Proteomes" id="UP001500752"/>
    </source>
</evidence>
<name>A0ABP7CNC5_9MICC</name>
<dbReference type="PANTHER" id="PTHR43689">
    <property type="entry name" value="HYDROLASE"/>
    <property type="match status" value="1"/>
</dbReference>
<dbReference type="InterPro" id="IPR029058">
    <property type="entry name" value="AB_hydrolase_fold"/>
</dbReference>
<dbReference type="SUPFAM" id="SSF53474">
    <property type="entry name" value="alpha/beta-Hydrolases"/>
    <property type="match status" value="1"/>
</dbReference>
<keyword evidence="3" id="KW-1185">Reference proteome</keyword>
<feature type="domain" description="AB hydrolase-1" evidence="1">
    <location>
        <begin position="79"/>
        <end position="310"/>
    </location>
</feature>
<dbReference type="Pfam" id="PF00561">
    <property type="entry name" value="Abhydrolase_1"/>
    <property type="match status" value="1"/>
</dbReference>
<evidence type="ECO:0000313" key="2">
    <source>
        <dbReference type="EMBL" id="GAA3692052.1"/>
    </source>
</evidence>
<keyword evidence="2" id="KW-0378">Hydrolase</keyword>
<dbReference type="InterPro" id="IPR000073">
    <property type="entry name" value="AB_hydrolase_1"/>
</dbReference>
<dbReference type="InterPro" id="IPR000639">
    <property type="entry name" value="Epox_hydrolase-like"/>
</dbReference>
<dbReference type="PANTHER" id="PTHR43689:SF8">
    <property type="entry name" value="ALPHA_BETA-HYDROLASES SUPERFAMILY PROTEIN"/>
    <property type="match status" value="1"/>
</dbReference>
<evidence type="ECO:0000259" key="1">
    <source>
        <dbReference type="Pfam" id="PF00561"/>
    </source>
</evidence>
<dbReference type="Proteomes" id="UP001500752">
    <property type="component" value="Unassembled WGS sequence"/>
</dbReference>
<sequence>MFHTAEPFGWGVGPDGGTSALANLQITDPQAQRPRAAPTHLNVERSNHMALELTAEGTSRYVQTKDWKIHYYEAGQGQPLLMLHGSGPGATGWSNFGPNMRELAENFRCIAVDMPGWGKSDAVTLEERDHVEAALQVLDALGIEKAAFIGNSMGGMTSIRFAMEHPDRISHLITMGSGGGSALFSAAGRSEGIKVLQAAYHDPSPAGMRALVDIMTFDPQFATDELVNQRSEAATSRPDHLQNFIDGIPAGRKRLDLSPLATSEVPALIVHGRDDRVVHFENSLSLVSVIPNSRLVLLNRCGHWAMVEHPAEFNRLVADFVANN</sequence>
<dbReference type="EMBL" id="BAABEO010000020">
    <property type="protein sequence ID" value="GAA3692052.1"/>
    <property type="molecule type" value="Genomic_DNA"/>
</dbReference>
<protein>
    <submittedName>
        <fullName evidence="2">Alpha/beta fold hydrolase</fullName>
    </submittedName>
</protein>
<dbReference type="PRINTS" id="PR00412">
    <property type="entry name" value="EPOXHYDRLASE"/>
</dbReference>
<proteinExistence type="predicted"/>
<accession>A0ABP7CNC5</accession>